<dbReference type="SUPFAM" id="SSF53623">
    <property type="entry name" value="MurD-like peptide ligases, catalytic domain"/>
    <property type="match status" value="1"/>
</dbReference>
<organism evidence="5 6">
    <name type="scientific">Candidatus Falkowbacteria bacterium CG02_land_8_20_14_3_00_36_14</name>
    <dbReference type="NCBI Taxonomy" id="1974560"/>
    <lineage>
        <taxon>Bacteria</taxon>
        <taxon>Candidatus Falkowiibacteriota</taxon>
    </lineage>
</organism>
<dbReference type="PANTHER" id="PTHR43024:SF1">
    <property type="entry name" value="UDP-N-ACETYLMURAMOYL-TRIPEPTIDE--D-ALANYL-D-ALANINE LIGASE"/>
    <property type="match status" value="1"/>
</dbReference>
<keyword evidence="1" id="KW-0436">Ligase</keyword>
<dbReference type="GO" id="GO:0005524">
    <property type="term" value="F:ATP binding"/>
    <property type="evidence" value="ECO:0007669"/>
    <property type="project" value="UniProtKB-KW"/>
</dbReference>
<reference evidence="6" key="1">
    <citation type="submission" date="2017-09" db="EMBL/GenBank/DDBJ databases">
        <title>Depth-based differentiation of microbial function through sediment-hosted aquifers and enrichment of novel symbionts in the deep terrestrial subsurface.</title>
        <authorList>
            <person name="Probst A.J."/>
            <person name="Ladd B."/>
            <person name="Jarett J.K."/>
            <person name="Geller-Mcgrath D.E."/>
            <person name="Sieber C.M.K."/>
            <person name="Emerson J.B."/>
            <person name="Anantharaman K."/>
            <person name="Thomas B.C."/>
            <person name="Malmstrom R."/>
            <person name="Stieglmeier M."/>
            <person name="Klingl A."/>
            <person name="Woyke T."/>
            <person name="Ryan C.M."/>
            <person name="Banfield J.F."/>
        </authorList>
    </citation>
    <scope>NUCLEOTIDE SEQUENCE [LARGE SCALE GENOMIC DNA]</scope>
</reference>
<dbReference type="EMBL" id="PETS01000050">
    <property type="protein sequence ID" value="PIV51698.1"/>
    <property type="molecule type" value="Genomic_DNA"/>
</dbReference>
<proteinExistence type="predicted"/>
<dbReference type="InterPro" id="IPR051046">
    <property type="entry name" value="MurCDEF_CellWall_CoF430Synth"/>
</dbReference>
<feature type="domain" description="Mur ligase central" evidence="4">
    <location>
        <begin position="31"/>
        <end position="236"/>
    </location>
</feature>
<dbReference type="InterPro" id="IPR013221">
    <property type="entry name" value="Mur_ligase_cen"/>
</dbReference>
<keyword evidence="3" id="KW-0067">ATP-binding</keyword>
<dbReference type="InterPro" id="IPR036565">
    <property type="entry name" value="Mur-like_cat_sf"/>
</dbReference>
<comment type="caution">
    <text evidence="5">The sequence shown here is derived from an EMBL/GenBank/DDBJ whole genome shotgun (WGS) entry which is preliminary data.</text>
</comment>
<accession>A0A2M7DPP8</accession>
<evidence type="ECO:0000256" key="1">
    <source>
        <dbReference type="ARBA" id="ARBA00022598"/>
    </source>
</evidence>
<dbReference type="Proteomes" id="UP000228896">
    <property type="component" value="Unassembled WGS sequence"/>
</dbReference>
<dbReference type="Gene3D" id="3.40.1190.10">
    <property type="entry name" value="Mur-like, catalytic domain"/>
    <property type="match status" value="1"/>
</dbReference>
<dbReference type="GO" id="GO:0016881">
    <property type="term" value="F:acid-amino acid ligase activity"/>
    <property type="evidence" value="ECO:0007669"/>
    <property type="project" value="InterPro"/>
</dbReference>
<dbReference type="Pfam" id="PF08245">
    <property type="entry name" value="Mur_ligase_M"/>
    <property type="match status" value="1"/>
</dbReference>
<evidence type="ECO:0000313" key="6">
    <source>
        <dbReference type="Proteomes" id="UP000228896"/>
    </source>
</evidence>
<name>A0A2M7DPP8_9BACT</name>
<sequence>MKIIFKIILQYYLKYLTKFILFIYKPTIIAIAGSANKTFVRYEITRILNKNGIKTRTNNKSFNTEIGLPLAVLNLQSGYNSYKKWLSVIVKALFNIFSSNYPRVLVLELGISNPGDMKYLLSIIKPDISIITDITQRYLESFNDMDIMAGEYELLIKKTKLSGLIILNNDNARINKLLIPNLKNIITFGFKDGSDWRITNAVKTEYKQLININFSDHNLKVTKQYILERFGQHHVYSLTIGLIINHYLNENNKAQLLPKKIH</sequence>
<dbReference type="PANTHER" id="PTHR43024">
    <property type="entry name" value="UDP-N-ACETYLMURAMOYL-TRIPEPTIDE--D-ALANYL-D-ALANINE LIGASE"/>
    <property type="match status" value="1"/>
</dbReference>
<dbReference type="AlphaFoldDB" id="A0A2M7DPP8"/>
<evidence type="ECO:0000256" key="2">
    <source>
        <dbReference type="ARBA" id="ARBA00022741"/>
    </source>
</evidence>
<evidence type="ECO:0000259" key="4">
    <source>
        <dbReference type="Pfam" id="PF08245"/>
    </source>
</evidence>
<keyword evidence="2" id="KW-0547">Nucleotide-binding</keyword>
<gene>
    <name evidence="5" type="ORF">COS18_02240</name>
</gene>
<evidence type="ECO:0000313" key="5">
    <source>
        <dbReference type="EMBL" id="PIV51698.1"/>
    </source>
</evidence>
<evidence type="ECO:0000256" key="3">
    <source>
        <dbReference type="ARBA" id="ARBA00022840"/>
    </source>
</evidence>
<protein>
    <recommendedName>
        <fullName evidence="4">Mur ligase central domain-containing protein</fullName>
    </recommendedName>
</protein>